<gene>
    <name evidence="1" type="ORF">B0T19DRAFT_103663</name>
</gene>
<organism evidence="1 2">
    <name type="scientific">Cercophora scortea</name>
    <dbReference type="NCBI Taxonomy" id="314031"/>
    <lineage>
        <taxon>Eukaryota</taxon>
        <taxon>Fungi</taxon>
        <taxon>Dikarya</taxon>
        <taxon>Ascomycota</taxon>
        <taxon>Pezizomycotina</taxon>
        <taxon>Sordariomycetes</taxon>
        <taxon>Sordariomycetidae</taxon>
        <taxon>Sordariales</taxon>
        <taxon>Lasiosphaeriaceae</taxon>
        <taxon>Cercophora</taxon>
    </lineage>
</organism>
<sequence>MFFILRVRARRLHLWTPPYLSSVCACPPPPTELSVALRQNTVVCPPGPRGKSHHITLTSSHDMRGFIPAQTKRRRFRRMFWFVSSHPSRGWQPASQQSRRRSAMRMGINVQFRVHPCSVSKQSRPVVLSSACPPWHGAWHFRQTRKAGGDLWEIWSNAMQHVKHRLRDLGHARTLGPADG</sequence>
<dbReference type="Proteomes" id="UP001286456">
    <property type="component" value="Unassembled WGS sequence"/>
</dbReference>
<protein>
    <submittedName>
        <fullName evidence="1">Uncharacterized protein</fullName>
    </submittedName>
</protein>
<keyword evidence="2" id="KW-1185">Reference proteome</keyword>
<reference evidence="1" key="2">
    <citation type="submission" date="2023-06" db="EMBL/GenBank/DDBJ databases">
        <authorList>
            <consortium name="Lawrence Berkeley National Laboratory"/>
            <person name="Haridas S."/>
            <person name="Hensen N."/>
            <person name="Bonometti L."/>
            <person name="Westerberg I."/>
            <person name="Brannstrom I.O."/>
            <person name="Guillou S."/>
            <person name="Cros-Aarteil S."/>
            <person name="Calhoun S."/>
            <person name="Kuo A."/>
            <person name="Mondo S."/>
            <person name="Pangilinan J."/>
            <person name="Riley R."/>
            <person name="Labutti K."/>
            <person name="Andreopoulos B."/>
            <person name="Lipzen A."/>
            <person name="Chen C."/>
            <person name="Yanf M."/>
            <person name="Daum C."/>
            <person name="Ng V."/>
            <person name="Clum A."/>
            <person name="Steindorff A."/>
            <person name="Ohm R."/>
            <person name="Martin F."/>
            <person name="Silar P."/>
            <person name="Natvig D."/>
            <person name="Lalanne C."/>
            <person name="Gautier V."/>
            <person name="Ament-Velasquez S.L."/>
            <person name="Kruys A."/>
            <person name="Hutchinson M.I."/>
            <person name="Powell A.J."/>
            <person name="Barry K."/>
            <person name="Miller A.N."/>
            <person name="Grigoriev I.V."/>
            <person name="Debuchy R."/>
            <person name="Gladieux P."/>
            <person name="Thoren M.H."/>
            <person name="Johannesson H."/>
        </authorList>
    </citation>
    <scope>NUCLEOTIDE SEQUENCE</scope>
    <source>
        <strain evidence="1">SMH4131-1</strain>
    </source>
</reference>
<evidence type="ECO:0000313" key="2">
    <source>
        <dbReference type="Proteomes" id="UP001286456"/>
    </source>
</evidence>
<name>A0AAE0IWD2_9PEZI</name>
<evidence type="ECO:0000313" key="1">
    <source>
        <dbReference type="EMBL" id="KAK3332452.1"/>
    </source>
</evidence>
<comment type="caution">
    <text evidence="1">The sequence shown here is derived from an EMBL/GenBank/DDBJ whole genome shotgun (WGS) entry which is preliminary data.</text>
</comment>
<proteinExistence type="predicted"/>
<accession>A0AAE0IWD2</accession>
<reference evidence="1" key="1">
    <citation type="journal article" date="2023" name="Mol. Phylogenet. Evol.">
        <title>Genome-scale phylogeny and comparative genomics of the fungal order Sordariales.</title>
        <authorList>
            <person name="Hensen N."/>
            <person name="Bonometti L."/>
            <person name="Westerberg I."/>
            <person name="Brannstrom I.O."/>
            <person name="Guillou S."/>
            <person name="Cros-Aarteil S."/>
            <person name="Calhoun S."/>
            <person name="Haridas S."/>
            <person name="Kuo A."/>
            <person name="Mondo S."/>
            <person name="Pangilinan J."/>
            <person name="Riley R."/>
            <person name="LaButti K."/>
            <person name="Andreopoulos B."/>
            <person name="Lipzen A."/>
            <person name="Chen C."/>
            <person name="Yan M."/>
            <person name="Daum C."/>
            <person name="Ng V."/>
            <person name="Clum A."/>
            <person name="Steindorff A."/>
            <person name="Ohm R.A."/>
            <person name="Martin F."/>
            <person name="Silar P."/>
            <person name="Natvig D.O."/>
            <person name="Lalanne C."/>
            <person name="Gautier V."/>
            <person name="Ament-Velasquez S.L."/>
            <person name="Kruys A."/>
            <person name="Hutchinson M.I."/>
            <person name="Powell A.J."/>
            <person name="Barry K."/>
            <person name="Miller A.N."/>
            <person name="Grigoriev I.V."/>
            <person name="Debuchy R."/>
            <person name="Gladieux P."/>
            <person name="Hiltunen Thoren M."/>
            <person name="Johannesson H."/>
        </authorList>
    </citation>
    <scope>NUCLEOTIDE SEQUENCE</scope>
    <source>
        <strain evidence="1">SMH4131-1</strain>
    </source>
</reference>
<dbReference type="PROSITE" id="PS51257">
    <property type="entry name" value="PROKAR_LIPOPROTEIN"/>
    <property type="match status" value="1"/>
</dbReference>
<dbReference type="AlphaFoldDB" id="A0AAE0IWD2"/>
<dbReference type="EMBL" id="JAUEPO010000002">
    <property type="protein sequence ID" value="KAK3332452.1"/>
    <property type="molecule type" value="Genomic_DNA"/>
</dbReference>